<dbReference type="KEGG" id="glz:GLAREA_12381"/>
<dbReference type="HOGENOM" id="CLU_1199914_0_0_1"/>
<evidence type="ECO:0000313" key="1">
    <source>
        <dbReference type="EMBL" id="EPE31625.1"/>
    </source>
</evidence>
<accession>S3D192</accession>
<evidence type="ECO:0000313" key="2">
    <source>
        <dbReference type="Proteomes" id="UP000016922"/>
    </source>
</evidence>
<sequence>MKGVKQTIKDILHREKSDFDKSEYQRLIDDLPENESTIEDHSLTDDLPKYGAFNAKEHEFEELKAYLNGYKPLRGNDLVTQGLAKFVRPIPLPLDTLSITGEDGSFTTDIDYWAYVPRLGHMPLLWRDRVTDWSSWSTISEARKTRYRIPERRYPGGPLGHIFELYYNEKGDHEYRPTPKPFKDRWGDEIKLLRAEGFIIEPDKGPNKLLTSSEYNIYPSRLDDKPKKSNR</sequence>
<dbReference type="RefSeq" id="XP_008081354.1">
    <property type="nucleotide sequence ID" value="XM_008083163.1"/>
</dbReference>
<proteinExistence type="predicted"/>
<name>S3D192_GLAL2</name>
<dbReference type="AlphaFoldDB" id="S3D192"/>
<reference evidence="1 2" key="1">
    <citation type="journal article" date="2013" name="BMC Genomics">
        <title>Genomics-driven discovery of the pneumocandin biosynthetic gene cluster in the fungus Glarea lozoyensis.</title>
        <authorList>
            <person name="Chen L."/>
            <person name="Yue Q."/>
            <person name="Zhang X."/>
            <person name="Xiang M."/>
            <person name="Wang C."/>
            <person name="Li S."/>
            <person name="Che Y."/>
            <person name="Ortiz-Lopez F.J."/>
            <person name="Bills G.F."/>
            <person name="Liu X."/>
            <person name="An Z."/>
        </authorList>
    </citation>
    <scope>NUCLEOTIDE SEQUENCE [LARGE SCALE GENOMIC DNA]</scope>
    <source>
        <strain evidence="2">ATCC 20868 / MF5171</strain>
    </source>
</reference>
<dbReference type="Proteomes" id="UP000016922">
    <property type="component" value="Unassembled WGS sequence"/>
</dbReference>
<dbReference type="GeneID" id="19471422"/>
<keyword evidence="2" id="KW-1185">Reference proteome</keyword>
<protein>
    <submittedName>
        <fullName evidence="1">Uncharacterized protein</fullName>
    </submittedName>
</protein>
<organism evidence="1 2">
    <name type="scientific">Glarea lozoyensis (strain ATCC 20868 / MF5171)</name>
    <dbReference type="NCBI Taxonomy" id="1116229"/>
    <lineage>
        <taxon>Eukaryota</taxon>
        <taxon>Fungi</taxon>
        <taxon>Dikarya</taxon>
        <taxon>Ascomycota</taxon>
        <taxon>Pezizomycotina</taxon>
        <taxon>Leotiomycetes</taxon>
        <taxon>Helotiales</taxon>
        <taxon>Helotiaceae</taxon>
        <taxon>Glarea</taxon>
    </lineage>
</organism>
<dbReference type="EMBL" id="KE145361">
    <property type="protein sequence ID" value="EPE31625.1"/>
    <property type="molecule type" value="Genomic_DNA"/>
</dbReference>
<gene>
    <name evidence="1" type="ORF">GLAREA_12381</name>
</gene>